<dbReference type="Gene3D" id="3.40.1350.10">
    <property type="match status" value="1"/>
</dbReference>
<dbReference type="KEGG" id="aca:ACP_3083"/>
<protein>
    <submittedName>
        <fullName evidence="1">Uncharacterized protein</fullName>
    </submittedName>
</protein>
<gene>
    <name evidence="1" type="ordered locus">ACP_3083</name>
</gene>
<dbReference type="HOGENOM" id="CLU_508912_0_0_0"/>
<keyword evidence="2" id="KW-1185">Reference proteome</keyword>
<dbReference type="Proteomes" id="UP000002207">
    <property type="component" value="Chromosome"/>
</dbReference>
<dbReference type="InterPro" id="IPR011856">
    <property type="entry name" value="tRNA_endonuc-like_dom_sf"/>
</dbReference>
<organism evidence="1 2">
    <name type="scientific">Acidobacterium capsulatum (strain ATCC 51196 / DSM 11244 / BCRC 80197 / JCM 7670 / NBRC 15755 / NCIMB 13165 / 161)</name>
    <dbReference type="NCBI Taxonomy" id="240015"/>
    <lineage>
        <taxon>Bacteria</taxon>
        <taxon>Pseudomonadati</taxon>
        <taxon>Acidobacteriota</taxon>
        <taxon>Terriglobia</taxon>
        <taxon>Terriglobales</taxon>
        <taxon>Acidobacteriaceae</taxon>
        <taxon>Acidobacterium</taxon>
    </lineage>
</organism>
<dbReference type="GO" id="GO:0003676">
    <property type="term" value="F:nucleic acid binding"/>
    <property type="evidence" value="ECO:0007669"/>
    <property type="project" value="InterPro"/>
</dbReference>
<name>C1F4Z8_ACIC5</name>
<dbReference type="AlphaFoldDB" id="C1F4Z8"/>
<evidence type="ECO:0000313" key="1">
    <source>
        <dbReference type="EMBL" id="ACO32232.1"/>
    </source>
</evidence>
<evidence type="ECO:0000313" key="2">
    <source>
        <dbReference type="Proteomes" id="UP000002207"/>
    </source>
</evidence>
<proteinExistence type="predicted"/>
<dbReference type="InParanoid" id="C1F4Z8"/>
<sequence length="535" mass="61130">MPPHRCADIEATGFRSIMITQAPAALTPLELAQRLEAFLAEHPSAAVLEEGAMLFDMRLARYSVTSEHNRCMLHLWSDQRNLVRTVTGMRARSNSLLIETRRFGQTRPQSLLMLAEQERRTPTARDSSRRQYLQRLQRVVTSHFEGTPESFSTALDMEQSLGPAYARGLLARGPSAWAVLGVNAQEDASTITNAVTLGILWLQACRERLAKKRVVEGLRLFLPRGMAQGARERMRWLSRDLAKWELYELSEDNDELTPLEITDTGNLAMEVRHAFDPEAAMARMREGLQSLLDQLPESLRTRTEIRPRSATEVALLLHGLEYARVRHEPLPGSFRLADRITFGAGRSETELTEETASWLLDLAARLAEDRKPGGNLRNPLYRMQPEPWLESQLRQHPGVIDPMLRGDFLYEQVPALSAADRGLMDLLTVTRNGRLVVMELKAEEDPHLPLQALDYWMRVRTLHRSGELQRHGYFTGIELSQDDPMLYLIAPALRLHPTYPVVLQYLSREIEWQVIGLDEHWRTTPRVILRRRPNP</sequence>
<accession>C1F4Z8</accession>
<dbReference type="EMBL" id="CP001472">
    <property type="protein sequence ID" value="ACO32232.1"/>
    <property type="molecule type" value="Genomic_DNA"/>
</dbReference>
<dbReference type="eggNOG" id="ENOG502ZB8S">
    <property type="taxonomic scope" value="Bacteria"/>
</dbReference>
<reference evidence="1 2" key="1">
    <citation type="journal article" date="2009" name="Appl. Environ. Microbiol.">
        <title>Three genomes from the phylum Acidobacteria provide insight into the lifestyles of these microorganisms in soils.</title>
        <authorList>
            <person name="Ward N.L."/>
            <person name="Challacombe J.F."/>
            <person name="Janssen P.H."/>
            <person name="Henrissat B."/>
            <person name="Coutinho P.M."/>
            <person name="Wu M."/>
            <person name="Xie G."/>
            <person name="Haft D.H."/>
            <person name="Sait M."/>
            <person name="Badger J."/>
            <person name="Barabote R.D."/>
            <person name="Bradley B."/>
            <person name="Brettin T.S."/>
            <person name="Brinkac L.M."/>
            <person name="Bruce D."/>
            <person name="Creasy T."/>
            <person name="Daugherty S.C."/>
            <person name="Davidsen T.M."/>
            <person name="DeBoy R.T."/>
            <person name="Detter J.C."/>
            <person name="Dodson R.J."/>
            <person name="Durkin A.S."/>
            <person name="Ganapathy A."/>
            <person name="Gwinn-Giglio M."/>
            <person name="Han C.S."/>
            <person name="Khouri H."/>
            <person name="Kiss H."/>
            <person name="Kothari S.P."/>
            <person name="Madupu R."/>
            <person name="Nelson K.E."/>
            <person name="Nelson W.C."/>
            <person name="Paulsen I."/>
            <person name="Penn K."/>
            <person name="Ren Q."/>
            <person name="Rosovitz M.J."/>
            <person name="Selengut J.D."/>
            <person name="Shrivastava S."/>
            <person name="Sullivan S.A."/>
            <person name="Tapia R."/>
            <person name="Thompson L.S."/>
            <person name="Watkins K.L."/>
            <person name="Yang Q."/>
            <person name="Yu C."/>
            <person name="Zafar N."/>
            <person name="Zhou L."/>
            <person name="Kuske C.R."/>
        </authorList>
    </citation>
    <scope>NUCLEOTIDE SEQUENCE [LARGE SCALE GENOMIC DNA]</scope>
    <source>
        <strain evidence="2">ATCC 51196 / DSM 11244 / BCRC 80197 / JCM 7670 / NBRC 15755 / NCIMB 13165 / 161</strain>
    </source>
</reference>